<gene>
    <name evidence="2" type="ORF">C6P46_002165</name>
</gene>
<dbReference type="Proteomes" id="UP000777482">
    <property type="component" value="Unassembled WGS sequence"/>
</dbReference>
<evidence type="ECO:0000313" key="2">
    <source>
        <dbReference type="EMBL" id="KAG0653875.1"/>
    </source>
</evidence>
<evidence type="ECO:0000313" key="3">
    <source>
        <dbReference type="Proteomes" id="UP000777482"/>
    </source>
</evidence>
<comment type="caution">
    <text evidence="2">The sequence shown here is derived from an EMBL/GenBank/DDBJ whole genome shotgun (WGS) entry which is preliminary data.</text>
</comment>
<dbReference type="EMBL" id="PUHQ01000171">
    <property type="protein sequence ID" value="KAG0653875.1"/>
    <property type="molecule type" value="Genomic_DNA"/>
</dbReference>
<proteinExistence type="predicted"/>
<feature type="region of interest" description="Disordered" evidence="1">
    <location>
        <begin position="30"/>
        <end position="72"/>
    </location>
</feature>
<keyword evidence="3" id="KW-1185">Reference proteome</keyword>
<reference evidence="2 3" key="1">
    <citation type="submission" date="2020-11" db="EMBL/GenBank/DDBJ databases">
        <title>Kefir isolates.</title>
        <authorList>
            <person name="Marcisauskas S."/>
            <person name="Kim Y."/>
            <person name="Blasche S."/>
        </authorList>
    </citation>
    <scope>NUCLEOTIDE SEQUENCE [LARGE SCALE GENOMIC DNA]</scope>
    <source>
        <strain evidence="2 3">KR</strain>
    </source>
</reference>
<feature type="non-terminal residue" evidence="2">
    <location>
        <position position="1"/>
    </location>
</feature>
<feature type="compositionally biased region" description="Polar residues" evidence="1">
    <location>
        <begin position="35"/>
        <end position="49"/>
    </location>
</feature>
<organism evidence="2 3">
    <name type="scientific">Rhodotorula mucilaginosa</name>
    <name type="common">Yeast</name>
    <name type="synonym">Rhodotorula rubra</name>
    <dbReference type="NCBI Taxonomy" id="5537"/>
    <lineage>
        <taxon>Eukaryota</taxon>
        <taxon>Fungi</taxon>
        <taxon>Dikarya</taxon>
        <taxon>Basidiomycota</taxon>
        <taxon>Pucciniomycotina</taxon>
        <taxon>Microbotryomycetes</taxon>
        <taxon>Sporidiobolales</taxon>
        <taxon>Sporidiobolaceae</taxon>
        <taxon>Rhodotorula</taxon>
    </lineage>
</organism>
<protein>
    <submittedName>
        <fullName evidence="2">Uncharacterized protein</fullName>
    </submittedName>
</protein>
<feature type="non-terminal residue" evidence="2">
    <location>
        <position position="123"/>
    </location>
</feature>
<evidence type="ECO:0000256" key="1">
    <source>
        <dbReference type="SAM" id="MobiDB-lite"/>
    </source>
</evidence>
<accession>A0A9P6VRY6</accession>
<sequence>RGRRAGRGCGWRVTRRRARSEAALRALCGRLPPRESSTPTGMWQSSRSTPHAERFARNGPRSRVQSESLPPRPLHLGPLFQLSSLPVRVRKARLQRAAADCSPPAAVATWHYSLIAGSVWRVY</sequence>
<dbReference type="AlphaFoldDB" id="A0A9P6VRY6"/>
<name>A0A9P6VRY6_RHOMI</name>